<evidence type="ECO:0000256" key="1">
    <source>
        <dbReference type="SAM" id="MobiDB-lite"/>
    </source>
</evidence>
<evidence type="ECO:0000313" key="2">
    <source>
        <dbReference type="EMBL" id="CAI6333848.1"/>
    </source>
</evidence>
<dbReference type="SUPFAM" id="SSF57667">
    <property type="entry name" value="beta-beta-alpha zinc fingers"/>
    <property type="match status" value="1"/>
</dbReference>
<name>A0A9W4UCJ3_9PLEO</name>
<accession>A0A9W4UCJ3</accession>
<dbReference type="InterPro" id="IPR036236">
    <property type="entry name" value="Znf_C2H2_sf"/>
</dbReference>
<feature type="region of interest" description="Disordered" evidence="1">
    <location>
        <begin position="36"/>
        <end position="60"/>
    </location>
</feature>
<gene>
    <name evidence="2" type="ORF">PDIGIT_LOCUS6899</name>
</gene>
<dbReference type="EMBL" id="CAOQHR010000004">
    <property type="protein sequence ID" value="CAI6333848.1"/>
    <property type="molecule type" value="Genomic_DNA"/>
</dbReference>
<dbReference type="Proteomes" id="UP001152607">
    <property type="component" value="Unassembled WGS sequence"/>
</dbReference>
<organism evidence="2 3">
    <name type="scientific">Periconia digitata</name>
    <dbReference type="NCBI Taxonomy" id="1303443"/>
    <lineage>
        <taxon>Eukaryota</taxon>
        <taxon>Fungi</taxon>
        <taxon>Dikarya</taxon>
        <taxon>Ascomycota</taxon>
        <taxon>Pezizomycotina</taxon>
        <taxon>Dothideomycetes</taxon>
        <taxon>Pleosporomycetidae</taxon>
        <taxon>Pleosporales</taxon>
        <taxon>Massarineae</taxon>
        <taxon>Periconiaceae</taxon>
        <taxon>Periconia</taxon>
    </lineage>
</organism>
<keyword evidence="3" id="KW-1185">Reference proteome</keyword>
<protein>
    <recommendedName>
        <fullName evidence="4">C2H2-type domain-containing protein</fullName>
    </recommendedName>
</protein>
<dbReference type="AlphaFoldDB" id="A0A9W4UCJ3"/>
<reference evidence="2" key="1">
    <citation type="submission" date="2023-01" db="EMBL/GenBank/DDBJ databases">
        <authorList>
            <person name="Van Ghelder C."/>
            <person name="Rancurel C."/>
        </authorList>
    </citation>
    <scope>NUCLEOTIDE SEQUENCE</scope>
    <source>
        <strain evidence="2">CNCM I-4278</strain>
    </source>
</reference>
<proteinExistence type="predicted"/>
<evidence type="ECO:0000313" key="3">
    <source>
        <dbReference type="Proteomes" id="UP001152607"/>
    </source>
</evidence>
<evidence type="ECO:0008006" key="4">
    <source>
        <dbReference type="Google" id="ProtNLM"/>
    </source>
</evidence>
<comment type="caution">
    <text evidence="2">The sequence shown here is derived from an EMBL/GenBank/DDBJ whole genome shotgun (WGS) entry which is preliminary data.</text>
</comment>
<sequence length="60" mass="6691">MLNLLSAGTMNRRASRAAALEIRAQCCKTCDRIFDSNPSLQRHSNSKSYAKQTLVSSTTW</sequence>